<evidence type="ECO:0000313" key="3">
    <source>
        <dbReference type="EMBL" id="KAJ1527245.1"/>
    </source>
</evidence>
<dbReference type="GO" id="GO:0005085">
    <property type="term" value="F:guanyl-nucleotide exchange factor activity"/>
    <property type="evidence" value="ECO:0007669"/>
    <property type="project" value="InterPro"/>
</dbReference>
<comment type="caution">
    <text evidence="3">The sequence shown here is derived from an EMBL/GenBank/DDBJ whole genome shotgun (WGS) entry which is preliminary data.</text>
</comment>
<dbReference type="PROSITE" id="PS50010">
    <property type="entry name" value="DH_2"/>
    <property type="match status" value="1"/>
</dbReference>
<feature type="compositionally biased region" description="Low complexity" evidence="1">
    <location>
        <begin position="85"/>
        <end position="104"/>
    </location>
</feature>
<evidence type="ECO:0000313" key="4">
    <source>
        <dbReference type="Proteomes" id="UP001075354"/>
    </source>
</evidence>
<dbReference type="SUPFAM" id="SSF48065">
    <property type="entry name" value="DBL homology domain (DH-domain)"/>
    <property type="match status" value="1"/>
</dbReference>
<dbReference type="PANTHER" id="PTHR12845">
    <property type="entry name" value="GUANINE NUCLEOTIDE EXCHANGE FACTOR"/>
    <property type="match status" value="1"/>
</dbReference>
<sequence length="431" mass="46993">MKPVTLVAASAPAAQRFGRSAVGGSLATLNVSLLSPRVGQRRHWQDPALLRRRRLVCSAADCDVDAGGAGAPAEDPDKDNDDVNRSASPSSSSSSSNSSSPAVVRRGRGRARDPVREDLDVDLGVLDVPVTPATPNGGGRRALWCETMEVQRSGLLERLNSAESALQEAKFEVLSSEESYLRSLDMLAHRVEAIDAMQDPGVMSAQERDALTTFLDTARACSMRLVSALRALWSLDVMMRGLCTLMHKETMPAASLQQYVLIVGLQPRAASVLGKIGSLEANQLIPLLSLPAQRASRLPLLLAAILRRLDQRTSEAVICRAALDRLNQIVFECNEALRRAEQTERMAELGRILKVEKVCTSLQIFMSCTSQNFATDVILFAFQTSTRKQSWSERKNNVIGRAKSFFLKSNSRISSKTSKILTSTSSMLHLT</sequence>
<dbReference type="InterPro" id="IPR047271">
    <property type="entry name" value="Ephexin-like"/>
</dbReference>
<dbReference type="Gene3D" id="1.20.900.10">
    <property type="entry name" value="Dbl homology (DH) domain"/>
    <property type="match status" value="1"/>
</dbReference>
<evidence type="ECO:0000256" key="1">
    <source>
        <dbReference type="SAM" id="MobiDB-lite"/>
    </source>
</evidence>
<organism evidence="3 4">
    <name type="scientific">Megalurothrips usitatus</name>
    <name type="common">bean blossom thrips</name>
    <dbReference type="NCBI Taxonomy" id="439358"/>
    <lineage>
        <taxon>Eukaryota</taxon>
        <taxon>Metazoa</taxon>
        <taxon>Ecdysozoa</taxon>
        <taxon>Arthropoda</taxon>
        <taxon>Hexapoda</taxon>
        <taxon>Insecta</taxon>
        <taxon>Pterygota</taxon>
        <taxon>Neoptera</taxon>
        <taxon>Paraneoptera</taxon>
        <taxon>Thysanoptera</taxon>
        <taxon>Terebrantia</taxon>
        <taxon>Thripoidea</taxon>
        <taxon>Thripidae</taxon>
        <taxon>Megalurothrips</taxon>
    </lineage>
</organism>
<dbReference type="PANTHER" id="PTHR12845:SF5">
    <property type="entry name" value="EPHEXIN, ISOFORM D"/>
    <property type="match status" value="1"/>
</dbReference>
<dbReference type="Proteomes" id="UP001075354">
    <property type="component" value="Chromosome 6"/>
</dbReference>
<feature type="region of interest" description="Disordered" evidence="1">
    <location>
        <begin position="65"/>
        <end position="116"/>
    </location>
</feature>
<name>A0AAV7XM78_9NEOP</name>
<protein>
    <recommendedName>
        <fullName evidence="2">DH domain-containing protein</fullName>
    </recommendedName>
</protein>
<proteinExistence type="predicted"/>
<evidence type="ECO:0000259" key="2">
    <source>
        <dbReference type="PROSITE" id="PS50010"/>
    </source>
</evidence>
<accession>A0AAV7XM78</accession>
<dbReference type="InterPro" id="IPR035899">
    <property type="entry name" value="DBL_dom_sf"/>
</dbReference>
<dbReference type="AlphaFoldDB" id="A0AAV7XM78"/>
<feature type="domain" description="DH" evidence="2">
    <location>
        <begin position="284"/>
        <end position="336"/>
    </location>
</feature>
<reference evidence="3" key="1">
    <citation type="submission" date="2022-12" db="EMBL/GenBank/DDBJ databases">
        <title>Chromosome-level genome assembly of the bean flower thrips Megalurothrips usitatus.</title>
        <authorList>
            <person name="Ma L."/>
            <person name="Liu Q."/>
            <person name="Li H."/>
            <person name="Cai W."/>
        </authorList>
    </citation>
    <scope>NUCLEOTIDE SEQUENCE</scope>
    <source>
        <strain evidence="3">Cailab_2022a</strain>
    </source>
</reference>
<gene>
    <name evidence="3" type="ORF">ONE63_008770</name>
</gene>
<keyword evidence="4" id="KW-1185">Reference proteome</keyword>
<dbReference type="InterPro" id="IPR000219">
    <property type="entry name" value="DH_dom"/>
</dbReference>
<dbReference type="EMBL" id="JAPTSV010000006">
    <property type="protein sequence ID" value="KAJ1527245.1"/>
    <property type="molecule type" value="Genomic_DNA"/>
</dbReference>